<keyword evidence="4" id="KW-0963">Cytoplasm</keyword>
<organism evidence="6 7">
    <name type="scientific">Morganella psychrotolerans</name>
    <dbReference type="NCBI Taxonomy" id="368603"/>
    <lineage>
        <taxon>Bacteria</taxon>
        <taxon>Pseudomonadati</taxon>
        <taxon>Pseudomonadota</taxon>
        <taxon>Gammaproteobacteria</taxon>
        <taxon>Enterobacterales</taxon>
        <taxon>Morganellaceae</taxon>
        <taxon>Morganella</taxon>
    </lineage>
</organism>
<evidence type="ECO:0000256" key="2">
    <source>
        <dbReference type="ARBA" id="ARBA00008571"/>
    </source>
</evidence>
<evidence type="ECO:0000256" key="4">
    <source>
        <dbReference type="ARBA" id="ARBA00022490"/>
    </source>
</evidence>
<comment type="similarity">
    <text evidence="2">Belongs to the SdhE FAD assembly factor family.</text>
</comment>
<dbReference type="RefSeq" id="WP_067427006.1">
    <property type="nucleotide sequence ID" value="NZ_CBCPID010000006.1"/>
</dbReference>
<reference evidence="6 7" key="1">
    <citation type="submission" date="2016-06" db="EMBL/GenBank/DDBJ databases">
        <authorList>
            <person name="Kjaerup R.B."/>
            <person name="Dalgaard T.S."/>
            <person name="Juul-Madsen H.R."/>
        </authorList>
    </citation>
    <scope>NUCLEOTIDE SEQUENCE [LARGE SCALE GENOMIC DNA]</scope>
    <source>
        <strain evidence="6 7">GCSL-Mp3</strain>
    </source>
</reference>
<sequence length="97" mass="11555">MPVLDIENKPRIHWACRRGMRELDIAVMPFFQHEYDTLTDEQKRNFVQLLTSPDPDLFNWLMNKGRPDDDALYEIVRLIQERNQARMAAQTAAYYPD</sequence>
<comment type="subcellular location">
    <subcellularLocation>
        <location evidence="1">Cytoplasm</location>
    </subcellularLocation>
</comment>
<evidence type="ECO:0000256" key="5">
    <source>
        <dbReference type="ARBA" id="ARBA00023186"/>
    </source>
</evidence>
<dbReference type="InterPro" id="IPR005631">
    <property type="entry name" value="SDH"/>
</dbReference>
<dbReference type="PANTHER" id="PTHR39585:SF1">
    <property type="entry name" value="FAD ASSEMBLY FACTOR SDHE"/>
    <property type="match status" value="1"/>
</dbReference>
<dbReference type="InterPro" id="IPR036714">
    <property type="entry name" value="SDH_sf"/>
</dbReference>
<proteinExistence type="inferred from homology"/>
<dbReference type="GO" id="GO:0005737">
    <property type="term" value="C:cytoplasm"/>
    <property type="evidence" value="ECO:0007669"/>
    <property type="project" value="UniProtKB-SubCell"/>
</dbReference>
<accession>A0A1B8GZ13</accession>
<dbReference type="AlphaFoldDB" id="A0A1B8GZ13"/>
<dbReference type="InterPro" id="IPR050531">
    <property type="entry name" value="SdhE_FAD_assembly_factor"/>
</dbReference>
<comment type="caution">
    <text evidence="6">The sequence shown here is derived from an EMBL/GenBank/DDBJ whole genome shotgun (WGS) entry which is preliminary data.</text>
</comment>
<dbReference type="GO" id="GO:0006105">
    <property type="term" value="P:succinate metabolic process"/>
    <property type="evidence" value="ECO:0007669"/>
    <property type="project" value="TreeGrafter"/>
</dbReference>
<dbReference type="STRING" id="368603.AYY16_00450"/>
<evidence type="ECO:0000256" key="3">
    <source>
        <dbReference type="ARBA" id="ARBA00019418"/>
    </source>
</evidence>
<dbReference type="Gene3D" id="1.10.150.250">
    <property type="entry name" value="Flavinator of succinate dehydrogenase"/>
    <property type="match status" value="1"/>
</dbReference>
<dbReference type="Pfam" id="PF03937">
    <property type="entry name" value="Sdh5"/>
    <property type="match status" value="1"/>
</dbReference>
<evidence type="ECO:0000313" key="6">
    <source>
        <dbReference type="EMBL" id="OBU02065.1"/>
    </source>
</evidence>
<evidence type="ECO:0000313" key="7">
    <source>
        <dbReference type="Proteomes" id="UP000092247"/>
    </source>
</evidence>
<dbReference type="EMBL" id="LZEX01000046">
    <property type="protein sequence ID" value="OBU02065.1"/>
    <property type="molecule type" value="Genomic_DNA"/>
</dbReference>
<dbReference type="FunFam" id="1.10.150.250:FF:000001">
    <property type="entry name" value="FAD assembly factor SdhE"/>
    <property type="match status" value="1"/>
</dbReference>
<dbReference type="GO" id="GO:0034552">
    <property type="term" value="P:respiratory chain complex II assembly"/>
    <property type="evidence" value="ECO:0007669"/>
    <property type="project" value="UniProtKB-ARBA"/>
</dbReference>
<dbReference type="NCBIfam" id="NF008130">
    <property type="entry name" value="PRK10878.1"/>
    <property type="match status" value="1"/>
</dbReference>
<evidence type="ECO:0000256" key="1">
    <source>
        <dbReference type="ARBA" id="ARBA00004496"/>
    </source>
</evidence>
<dbReference type="Proteomes" id="UP000092247">
    <property type="component" value="Unassembled WGS sequence"/>
</dbReference>
<dbReference type="PANTHER" id="PTHR39585">
    <property type="entry name" value="FAD ASSEMBLY FACTOR SDHE"/>
    <property type="match status" value="1"/>
</dbReference>
<gene>
    <name evidence="6" type="ORF">AYY17_13695</name>
</gene>
<keyword evidence="5" id="KW-0143">Chaperone</keyword>
<name>A0A1B8GZ13_9GAMM</name>
<dbReference type="SUPFAM" id="SSF109910">
    <property type="entry name" value="YgfY-like"/>
    <property type="match status" value="1"/>
</dbReference>
<protein>
    <recommendedName>
        <fullName evidence="3">FAD assembly factor SdhE</fullName>
    </recommendedName>
</protein>